<feature type="transmembrane region" description="Helical" evidence="1">
    <location>
        <begin position="76"/>
        <end position="96"/>
    </location>
</feature>
<evidence type="ECO:0000313" key="2">
    <source>
        <dbReference type="EMBL" id="QQQ88760.1"/>
    </source>
</evidence>
<evidence type="ECO:0000256" key="1">
    <source>
        <dbReference type="SAM" id="Phobius"/>
    </source>
</evidence>
<dbReference type="EMBL" id="MT672035">
    <property type="protein sequence ID" value="QQQ88760.1"/>
    <property type="molecule type" value="Genomic_DNA"/>
</dbReference>
<name>A0A7T8V746_9CRUS</name>
<sequence>MLLLGLGGCLSLSLIFMQLVSPLSLGSVVVVFSFFVSVSMALICPTPWFSFLLFMLFLSGMMIIFIYVSSLASNELYFYSPYFFILVLLCLSPILLKNETNKLMIMSDLSANTTNNYFIMYKAYSFSVCLFTMVLIIYLLITLIVVVKNSTMEEAPLRAKK</sequence>
<geneLocation type="mitochondrion" evidence="2"/>
<keyword evidence="1" id="KW-0472">Membrane</keyword>
<dbReference type="AlphaFoldDB" id="A0A7T8V746"/>
<keyword evidence="1" id="KW-1133">Transmembrane helix</keyword>
<feature type="transmembrane region" description="Helical" evidence="1">
    <location>
        <begin position="51"/>
        <end position="70"/>
    </location>
</feature>
<accession>A0A7T8V746</accession>
<keyword evidence="1" id="KW-0812">Transmembrane</keyword>
<protein>
    <submittedName>
        <fullName evidence="2">NADH dehydrogenase subunit 6</fullName>
    </submittedName>
</protein>
<reference evidence="2" key="1">
    <citation type="submission" date="2020-06" db="EMBL/GenBank/DDBJ databases">
        <title>Phylogenomics of the Hyalella amphipod species-flock in the Andean Altiplano.</title>
        <authorList>
            <person name="Zapelloni F."/>
            <person name="Jurado-Rivera J.A."/>
            <person name="Pons J."/>
            <person name="Jaume D."/>
            <person name="Juan C."/>
        </authorList>
    </citation>
    <scope>NUCLEOTIDE SEQUENCE</scope>
</reference>
<organism evidence="2">
    <name type="scientific">Hyalella tiwanaku</name>
    <dbReference type="NCBI Taxonomy" id="2759786"/>
    <lineage>
        <taxon>Eukaryota</taxon>
        <taxon>Metazoa</taxon>
        <taxon>Ecdysozoa</taxon>
        <taxon>Arthropoda</taxon>
        <taxon>Crustacea</taxon>
        <taxon>Multicrustacea</taxon>
        <taxon>Malacostraca</taxon>
        <taxon>Eumalacostraca</taxon>
        <taxon>Peracarida</taxon>
        <taxon>Amphipoda</taxon>
        <taxon>Senticaudata</taxon>
        <taxon>Talitrida</taxon>
        <taxon>Talitroidea</taxon>
        <taxon>Hyalellidae</taxon>
        <taxon>Hyalella</taxon>
    </lineage>
</organism>
<gene>
    <name evidence="2" type="primary">nad6</name>
</gene>
<feature type="transmembrane region" description="Helical" evidence="1">
    <location>
        <begin position="123"/>
        <end position="147"/>
    </location>
</feature>
<proteinExistence type="predicted"/>
<keyword evidence="2" id="KW-0496">Mitochondrion</keyword>